<sequence length="467" mass="51484">MAVHTKHPVSAPPTPPAREKTAHLLLRGWCVFVVLLALGGTAWVHAFGDVVAGAITLVSGVVSIVLWLVVRPPVQGRRMPWLALGYIAWAGASLIWSAWPATTALTWFLLAITTLQGLFVAAVLTWAEIVRTIASALKWVIALSLLFELWVSLFIQGPILPGWVRPTEKMDPIVYWSRDNLFDWDARIQGIFGNSNLLAGVSVLALVVFAIRLAARAPRRALLLAWMAAAAFLLVRAGSATAYLSVVAIAVVLGTVLLMRTARRPGERTRWYVLYAVVGLGGGAALWFARDAIFRILGRSADLTGREQIWQQVLERATQHPVIGWGFATPWLPDDPRFDGWIIDHGETVLQAHSMWLDAFLQLGVVGVVLLALAYLAFIWRAWFFAIDRPRFDLRADRPYSPLSLLPTLFATLMLVQGVSESGPLLVWGWMLFIMLSFKIDQAPLVGVGPAEQSLSIERGDLQSRVP</sequence>
<feature type="transmembrane region" description="Helical" evidence="5">
    <location>
        <begin position="50"/>
        <end position="69"/>
    </location>
</feature>
<feature type="transmembrane region" description="Helical" evidence="5">
    <location>
        <begin position="243"/>
        <end position="259"/>
    </location>
</feature>
<name>A0A5J6L2A8_9MICO</name>
<dbReference type="PANTHER" id="PTHR37422:SF21">
    <property type="entry name" value="EXOQ-LIKE PROTEIN"/>
    <property type="match status" value="1"/>
</dbReference>
<dbReference type="GO" id="GO:0016020">
    <property type="term" value="C:membrane"/>
    <property type="evidence" value="ECO:0007669"/>
    <property type="project" value="UniProtKB-SubCell"/>
</dbReference>
<dbReference type="InterPro" id="IPR051533">
    <property type="entry name" value="WaaL-like"/>
</dbReference>
<dbReference type="KEGG" id="mlz:F6J85_04795"/>
<feature type="transmembrane region" description="Helical" evidence="5">
    <location>
        <begin position="24"/>
        <end position="44"/>
    </location>
</feature>
<feature type="transmembrane region" description="Helical" evidence="5">
    <location>
        <begin position="221"/>
        <end position="237"/>
    </location>
</feature>
<accession>A0A5J6L2A8</accession>
<keyword evidence="2 5" id="KW-0812">Transmembrane</keyword>
<proteinExistence type="predicted"/>
<evidence type="ECO:0000313" key="8">
    <source>
        <dbReference type="Proteomes" id="UP000325516"/>
    </source>
</evidence>
<evidence type="ECO:0000256" key="4">
    <source>
        <dbReference type="ARBA" id="ARBA00023136"/>
    </source>
</evidence>
<protein>
    <submittedName>
        <fullName evidence="7">O-antigen ligase family protein</fullName>
    </submittedName>
</protein>
<evidence type="ECO:0000256" key="5">
    <source>
        <dbReference type="SAM" id="Phobius"/>
    </source>
</evidence>
<comment type="subcellular location">
    <subcellularLocation>
        <location evidence="1">Membrane</location>
        <topology evidence="1">Multi-pass membrane protein</topology>
    </subcellularLocation>
</comment>
<dbReference type="PANTHER" id="PTHR37422">
    <property type="entry name" value="TEICHURONIC ACID BIOSYNTHESIS PROTEIN TUAE"/>
    <property type="match status" value="1"/>
</dbReference>
<feature type="transmembrane region" description="Helical" evidence="5">
    <location>
        <begin position="359"/>
        <end position="380"/>
    </location>
</feature>
<evidence type="ECO:0000256" key="3">
    <source>
        <dbReference type="ARBA" id="ARBA00022989"/>
    </source>
</evidence>
<evidence type="ECO:0000259" key="6">
    <source>
        <dbReference type="Pfam" id="PF04932"/>
    </source>
</evidence>
<dbReference type="RefSeq" id="WP_150924062.1">
    <property type="nucleotide sequence ID" value="NZ_CP044232.1"/>
</dbReference>
<keyword evidence="7" id="KW-0436">Ligase</keyword>
<evidence type="ECO:0000256" key="2">
    <source>
        <dbReference type="ARBA" id="ARBA00022692"/>
    </source>
</evidence>
<organism evidence="7 8">
    <name type="scientific">Microbacterium lushaniae</name>
    <dbReference type="NCBI Taxonomy" id="2614639"/>
    <lineage>
        <taxon>Bacteria</taxon>
        <taxon>Bacillati</taxon>
        <taxon>Actinomycetota</taxon>
        <taxon>Actinomycetes</taxon>
        <taxon>Micrococcales</taxon>
        <taxon>Microbacteriaceae</taxon>
        <taxon>Microbacterium</taxon>
    </lineage>
</organism>
<gene>
    <name evidence="7" type="ORF">F6J85_04795</name>
</gene>
<evidence type="ECO:0000313" key="7">
    <source>
        <dbReference type="EMBL" id="QEW02486.1"/>
    </source>
</evidence>
<feature type="transmembrane region" description="Helical" evidence="5">
    <location>
        <begin position="197"/>
        <end position="214"/>
    </location>
</feature>
<evidence type="ECO:0000256" key="1">
    <source>
        <dbReference type="ARBA" id="ARBA00004141"/>
    </source>
</evidence>
<reference evidence="8" key="1">
    <citation type="submission" date="2019-09" db="EMBL/GenBank/DDBJ databases">
        <title>Mumia zhuanghuii sp. nov. isolated from the intestinal contents of plateau pika (Ochotona curzoniae) in the Qinghai-Tibet plateau of China.</title>
        <authorList>
            <person name="Tian Z."/>
        </authorList>
    </citation>
    <scope>NUCLEOTIDE SEQUENCE [LARGE SCALE GENOMIC DNA]</scope>
    <source>
        <strain evidence="8">L-031</strain>
    </source>
</reference>
<feature type="transmembrane region" description="Helical" evidence="5">
    <location>
        <begin position="139"/>
        <end position="160"/>
    </location>
</feature>
<keyword evidence="4 5" id="KW-0472">Membrane</keyword>
<dbReference type="EMBL" id="CP044232">
    <property type="protein sequence ID" value="QEW02486.1"/>
    <property type="molecule type" value="Genomic_DNA"/>
</dbReference>
<feature type="transmembrane region" description="Helical" evidence="5">
    <location>
        <begin position="105"/>
        <end position="127"/>
    </location>
</feature>
<keyword evidence="8" id="KW-1185">Reference proteome</keyword>
<dbReference type="Proteomes" id="UP000325516">
    <property type="component" value="Chromosome"/>
</dbReference>
<feature type="transmembrane region" description="Helical" evidence="5">
    <location>
        <begin position="81"/>
        <end position="99"/>
    </location>
</feature>
<feature type="transmembrane region" description="Helical" evidence="5">
    <location>
        <begin position="271"/>
        <end position="289"/>
    </location>
</feature>
<feature type="domain" description="O-antigen ligase-related" evidence="6">
    <location>
        <begin position="227"/>
        <end position="371"/>
    </location>
</feature>
<keyword evidence="3 5" id="KW-1133">Transmembrane helix</keyword>
<dbReference type="AlphaFoldDB" id="A0A5J6L2A8"/>
<dbReference type="Pfam" id="PF04932">
    <property type="entry name" value="Wzy_C"/>
    <property type="match status" value="1"/>
</dbReference>
<dbReference type="InterPro" id="IPR007016">
    <property type="entry name" value="O-antigen_ligase-rel_domated"/>
</dbReference>
<dbReference type="GO" id="GO:0016874">
    <property type="term" value="F:ligase activity"/>
    <property type="evidence" value="ECO:0007669"/>
    <property type="project" value="UniProtKB-KW"/>
</dbReference>